<reference evidence="2 3" key="1">
    <citation type="submission" date="2023-03" db="EMBL/GenBank/DDBJ databases">
        <title>Bacillus Genome Sequencing.</title>
        <authorList>
            <person name="Dunlap C."/>
        </authorList>
    </citation>
    <scope>NUCLEOTIDE SEQUENCE [LARGE SCALE GENOMIC DNA]</scope>
    <source>
        <strain evidence="2 3">B-4107</strain>
    </source>
</reference>
<evidence type="ECO:0000313" key="3">
    <source>
        <dbReference type="Proteomes" id="UP001341820"/>
    </source>
</evidence>
<dbReference type="EMBL" id="JAROAS010000040">
    <property type="protein sequence ID" value="MED4129756.1"/>
    <property type="molecule type" value="Genomic_DNA"/>
</dbReference>
<keyword evidence="3" id="KW-1185">Reference proteome</keyword>
<organism evidence="2 3">
    <name type="scientific">Shouchella miscanthi</name>
    <dbReference type="NCBI Taxonomy" id="2598861"/>
    <lineage>
        <taxon>Bacteria</taxon>
        <taxon>Bacillati</taxon>
        <taxon>Bacillota</taxon>
        <taxon>Bacilli</taxon>
        <taxon>Bacillales</taxon>
        <taxon>Bacillaceae</taxon>
        <taxon>Shouchella</taxon>
    </lineage>
</organism>
<gene>
    <name evidence="2" type="ORF">P5F74_16590</name>
</gene>
<protein>
    <recommendedName>
        <fullName evidence="4">DUF3955 domain-containing protein</fullName>
    </recommendedName>
</protein>
<comment type="caution">
    <text evidence="2">The sequence shown here is derived from an EMBL/GenBank/DDBJ whole genome shotgun (WGS) entry which is preliminary data.</text>
</comment>
<feature type="transmembrane region" description="Helical" evidence="1">
    <location>
        <begin position="41"/>
        <end position="62"/>
    </location>
</feature>
<evidence type="ECO:0000313" key="2">
    <source>
        <dbReference type="EMBL" id="MED4129756.1"/>
    </source>
</evidence>
<name>A0ABU6NNJ7_9BACI</name>
<keyword evidence="1" id="KW-0472">Membrane</keyword>
<dbReference type="RefSeq" id="WP_144557962.1">
    <property type="nucleotide sequence ID" value="NZ_CP042163.1"/>
</dbReference>
<dbReference type="Proteomes" id="UP001341820">
    <property type="component" value="Unassembled WGS sequence"/>
</dbReference>
<accession>A0ABU6NNJ7</accession>
<proteinExistence type="predicted"/>
<keyword evidence="1" id="KW-0812">Transmembrane</keyword>
<keyword evidence="1" id="KW-1133">Transmembrane helix</keyword>
<evidence type="ECO:0008006" key="4">
    <source>
        <dbReference type="Google" id="ProtNLM"/>
    </source>
</evidence>
<evidence type="ECO:0000256" key="1">
    <source>
        <dbReference type="SAM" id="Phobius"/>
    </source>
</evidence>
<sequence>MKASVKLFLALLMFLLAVLPFLVIYDPLSKAVPFLPNYDSPSWFVPAGFISILGIVILAITLGSGDKHKPL</sequence>